<dbReference type="RefSeq" id="WP_095073634.1">
    <property type="nucleotide sequence ID" value="NZ_LT906465.1"/>
</dbReference>
<organism evidence="10 11">
    <name type="scientific">Chryseobacterium taklimakanense</name>
    <dbReference type="NCBI Taxonomy" id="536441"/>
    <lineage>
        <taxon>Bacteria</taxon>
        <taxon>Pseudomonadati</taxon>
        <taxon>Bacteroidota</taxon>
        <taxon>Flavobacteriia</taxon>
        <taxon>Flavobacteriales</taxon>
        <taxon>Weeksellaceae</taxon>
        <taxon>Chryseobacterium group</taxon>
        <taxon>Chryseobacterium</taxon>
    </lineage>
</organism>
<evidence type="ECO:0000256" key="2">
    <source>
        <dbReference type="ARBA" id="ARBA00008017"/>
    </source>
</evidence>
<feature type="domain" description="Mechanosensitive ion channel MscS" evidence="8">
    <location>
        <begin position="111"/>
        <end position="174"/>
    </location>
</feature>
<dbReference type="InterPro" id="IPR011066">
    <property type="entry name" value="MscS_channel_C_sf"/>
</dbReference>
<proteinExistence type="inferred from homology"/>
<dbReference type="Gene3D" id="2.30.30.60">
    <property type="match status" value="1"/>
</dbReference>
<dbReference type="AlphaFoldDB" id="A0A239XY05"/>
<dbReference type="InterPro" id="IPR011014">
    <property type="entry name" value="MscS_channel_TM-2"/>
</dbReference>
<dbReference type="SUPFAM" id="SSF82689">
    <property type="entry name" value="Mechanosensitive channel protein MscS (YggB), C-terminal domain"/>
    <property type="match status" value="1"/>
</dbReference>
<evidence type="ECO:0000256" key="3">
    <source>
        <dbReference type="ARBA" id="ARBA00022475"/>
    </source>
</evidence>
<dbReference type="InterPro" id="IPR010920">
    <property type="entry name" value="LSM_dom_sf"/>
</dbReference>
<keyword evidence="4 7" id="KW-0812">Transmembrane</keyword>
<evidence type="ECO:0000256" key="6">
    <source>
        <dbReference type="ARBA" id="ARBA00023136"/>
    </source>
</evidence>
<comment type="subcellular location">
    <subcellularLocation>
        <location evidence="1">Cell membrane</location>
        <topology evidence="1">Multi-pass membrane protein</topology>
    </subcellularLocation>
</comment>
<gene>
    <name evidence="10" type="primary">mscS_2</name>
    <name evidence="10" type="ORF">SAMEA4412677_02481</name>
</gene>
<keyword evidence="5 7" id="KW-1133">Transmembrane helix</keyword>
<comment type="similarity">
    <text evidence="2">Belongs to the MscS (TC 1.A.23) family.</text>
</comment>
<sequence length="281" mass="31516">METGKLIQSFQDSWNSFVEQIPSILAAILVIALGIFIANKLTDLSRKFIAGKSTDPLMSNFLIKAIKTVFVIIVIMFGLKVAGLDGIATGVLTAAGASAVILGFAFKDIGENFISGIILSFNRPFNINDTVSIGDIFGRVKSMEFRYTKLKTFDGKDVYIPNSDVIKKPVFNFTEDGYFRMDFMVGIAYENDIDQAKKIILNTMNSHPLSLKDEDREPFVMTDELSVNSVNIKVFFWVAAEDYRRDALMIRSEMIDQVKINLLANGISMPANIQELKWYKE</sequence>
<feature type="transmembrane region" description="Helical" evidence="7">
    <location>
        <begin position="61"/>
        <end position="81"/>
    </location>
</feature>
<evidence type="ECO:0000259" key="8">
    <source>
        <dbReference type="Pfam" id="PF00924"/>
    </source>
</evidence>
<evidence type="ECO:0000313" key="11">
    <source>
        <dbReference type="Proteomes" id="UP000215196"/>
    </source>
</evidence>
<name>A0A239XY05_9FLAO</name>
<evidence type="ECO:0000256" key="5">
    <source>
        <dbReference type="ARBA" id="ARBA00022989"/>
    </source>
</evidence>
<dbReference type="InterPro" id="IPR045275">
    <property type="entry name" value="MscS_archaea/bacteria_type"/>
</dbReference>
<dbReference type="Gene3D" id="1.10.287.1260">
    <property type="match status" value="1"/>
</dbReference>
<evidence type="ECO:0000256" key="4">
    <source>
        <dbReference type="ARBA" id="ARBA00022692"/>
    </source>
</evidence>
<dbReference type="GO" id="GO:0008381">
    <property type="term" value="F:mechanosensitive monoatomic ion channel activity"/>
    <property type="evidence" value="ECO:0007669"/>
    <property type="project" value="InterPro"/>
</dbReference>
<evidence type="ECO:0000313" key="10">
    <source>
        <dbReference type="EMBL" id="SNV50758.1"/>
    </source>
</evidence>
<dbReference type="InterPro" id="IPR008910">
    <property type="entry name" value="MSC_TM_helix"/>
</dbReference>
<evidence type="ECO:0000259" key="9">
    <source>
        <dbReference type="Pfam" id="PF21082"/>
    </source>
</evidence>
<dbReference type="PANTHER" id="PTHR30221:SF1">
    <property type="entry name" value="SMALL-CONDUCTANCE MECHANOSENSITIVE CHANNEL"/>
    <property type="match status" value="1"/>
</dbReference>
<reference evidence="10 11" key="1">
    <citation type="submission" date="2017-06" db="EMBL/GenBank/DDBJ databases">
        <authorList>
            <consortium name="Pathogen Informatics"/>
        </authorList>
    </citation>
    <scope>NUCLEOTIDE SEQUENCE [LARGE SCALE GENOMIC DNA]</scope>
    <source>
        <strain evidence="10 11">NCTC13490</strain>
    </source>
</reference>
<dbReference type="Pfam" id="PF05552">
    <property type="entry name" value="MS_channel_1st_1"/>
    <property type="match status" value="1"/>
</dbReference>
<feature type="domain" description="Mechanosensitive ion channel MscS C-terminal" evidence="9">
    <location>
        <begin position="183"/>
        <end position="269"/>
    </location>
</feature>
<dbReference type="Pfam" id="PF00924">
    <property type="entry name" value="MS_channel_2nd"/>
    <property type="match status" value="1"/>
</dbReference>
<dbReference type="SUPFAM" id="SSF82861">
    <property type="entry name" value="Mechanosensitive channel protein MscS (YggB), transmembrane region"/>
    <property type="match status" value="1"/>
</dbReference>
<dbReference type="Gene3D" id="3.30.70.100">
    <property type="match status" value="1"/>
</dbReference>
<evidence type="ECO:0000256" key="1">
    <source>
        <dbReference type="ARBA" id="ARBA00004651"/>
    </source>
</evidence>
<feature type="transmembrane region" description="Helical" evidence="7">
    <location>
        <begin position="87"/>
        <end position="106"/>
    </location>
</feature>
<dbReference type="SUPFAM" id="SSF50182">
    <property type="entry name" value="Sm-like ribonucleoproteins"/>
    <property type="match status" value="1"/>
</dbReference>
<dbReference type="GO" id="GO:0005886">
    <property type="term" value="C:plasma membrane"/>
    <property type="evidence" value="ECO:0007669"/>
    <property type="project" value="UniProtKB-SubCell"/>
</dbReference>
<evidence type="ECO:0000256" key="7">
    <source>
        <dbReference type="SAM" id="Phobius"/>
    </source>
</evidence>
<accession>A0A239XY05</accession>
<keyword evidence="11" id="KW-1185">Reference proteome</keyword>
<dbReference type="Proteomes" id="UP000215196">
    <property type="component" value="Chromosome 1"/>
</dbReference>
<keyword evidence="3" id="KW-1003">Cell membrane</keyword>
<dbReference type="InterPro" id="IPR023408">
    <property type="entry name" value="MscS_beta-dom_sf"/>
</dbReference>
<protein>
    <submittedName>
        <fullName evidence="10">Small-conductance mechanosensitive channel</fullName>
    </submittedName>
</protein>
<feature type="transmembrane region" description="Helical" evidence="7">
    <location>
        <begin position="20"/>
        <end position="41"/>
    </location>
</feature>
<dbReference type="EMBL" id="LT906465">
    <property type="protein sequence ID" value="SNV50758.1"/>
    <property type="molecule type" value="Genomic_DNA"/>
</dbReference>
<dbReference type="KEGG" id="ctak:4412677_02481"/>
<dbReference type="Pfam" id="PF21082">
    <property type="entry name" value="MS_channel_3rd"/>
    <property type="match status" value="1"/>
</dbReference>
<dbReference type="InterPro" id="IPR006685">
    <property type="entry name" value="MscS_channel_2nd"/>
</dbReference>
<keyword evidence="6 7" id="KW-0472">Membrane</keyword>
<dbReference type="PANTHER" id="PTHR30221">
    <property type="entry name" value="SMALL-CONDUCTANCE MECHANOSENSITIVE CHANNEL"/>
    <property type="match status" value="1"/>
</dbReference>
<dbReference type="InterPro" id="IPR049278">
    <property type="entry name" value="MS_channel_C"/>
</dbReference>